<dbReference type="RefSeq" id="XP_018734574.1">
    <property type="nucleotide sequence ID" value="XM_018880330.1"/>
</dbReference>
<evidence type="ECO:0000256" key="5">
    <source>
        <dbReference type="ARBA" id="ARBA00023002"/>
    </source>
</evidence>
<dbReference type="KEGG" id="slb:AWJ20_332"/>
<name>A0A161HI66_9ASCO</name>
<keyword evidence="5" id="KW-0560">Oxidoreductase</keyword>
<gene>
    <name evidence="9" type="ORF">AWJ20_332</name>
</gene>
<dbReference type="Gene3D" id="3.60.130.10">
    <property type="entry name" value="Clavaminate synthase-like"/>
    <property type="match status" value="1"/>
</dbReference>
<dbReference type="InterPro" id="IPR003819">
    <property type="entry name" value="TauD/TfdA-like"/>
</dbReference>
<dbReference type="Pfam" id="PF02668">
    <property type="entry name" value="TauD"/>
    <property type="match status" value="1"/>
</dbReference>
<dbReference type="GO" id="GO:0005737">
    <property type="term" value="C:cytoplasm"/>
    <property type="evidence" value="ECO:0007669"/>
    <property type="project" value="TreeGrafter"/>
</dbReference>
<dbReference type="AlphaFoldDB" id="A0A161HI66"/>
<proteinExistence type="inferred from homology"/>
<comment type="cofactor">
    <cofactor evidence="1">
        <name>Fe(2+)</name>
        <dbReference type="ChEBI" id="CHEBI:29033"/>
    </cofactor>
</comment>
<dbReference type="PANTHER" id="PTHR30468">
    <property type="entry name" value="ALPHA-KETOGLUTARATE-DEPENDENT SULFONATE DIOXYGENASE"/>
    <property type="match status" value="1"/>
</dbReference>
<reference evidence="9 10" key="1">
    <citation type="submission" date="2016-02" db="EMBL/GenBank/DDBJ databases">
        <title>Complete genome sequence and transcriptome regulation of the pentose utilising yeast Sugiyamaella lignohabitans.</title>
        <authorList>
            <person name="Bellasio M."/>
            <person name="Peymann A."/>
            <person name="Valli M."/>
            <person name="Sipitzky M."/>
            <person name="Graf A."/>
            <person name="Sauer M."/>
            <person name="Marx H."/>
            <person name="Mattanovich D."/>
        </authorList>
    </citation>
    <scope>NUCLEOTIDE SEQUENCE [LARGE SCALE GENOMIC DNA]</scope>
    <source>
        <strain evidence="9 10">CBS 10342</strain>
    </source>
</reference>
<dbReference type="SUPFAM" id="SSF51197">
    <property type="entry name" value="Clavaminate synthase-like"/>
    <property type="match status" value="1"/>
</dbReference>
<sequence length="258" mass="28848">MTATTTVSLEEHPKYVILDESKWTLKAESTHKGPSPWATTPNEGASVQRTEAPLKPSGALDQYKYTDLTPVIGREYHDIQLAEILDDDDKIRDLAINIAYRGVAFFRGQKITVEQQKVLAQKLTSLTFQPKTSSLHIHPITPGGGFLRPDGSIDPEVTLISSEYGKKVYHKDYKENKALASKGIHQDFAFETIPSAFSILKIIEPLETGGDTLWWSGAGLYDKLSDPFKRYLETLTGTFSGNQIGTWQEKFKLFNGPR</sequence>
<comment type="similarity">
    <text evidence="2">Belongs to the TfdA dioxygenase family.</text>
</comment>
<dbReference type="GO" id="GO:0016706">
    <property type="term" value="F:2-oxoglutarate-dependent dioxygenase activity"/>
    <property type="evidence" value="ECO:0007669"/>
    <property type="project" value="TreeGrafter"/>
</dbReference>
<evidence type="ECO:0000256" key="7">
    <source>
        <dbReference type="SAM" id="MobiDB-lite"/>
    </source>
</evidence>
<feature type="region of interest" description="Disordered" evidence="7">
    <location>
        <begin position="29"/>
        <end position="50"/>
    </location>
</feature>
<feature type="domain" description="TauD/TfdA-like" evidence="8">
    <location>
        <begin position="65"/>
        <end position="240"/>
    </location>
</feature>
<protein>
    <recommendedName>
        <fullName evidence="8">TauD/TfdA-like domain-containing protein</fullName>
    </recommendedName>
</protein>
<accession>A0A161HI66</accession>
<keyword evidence="6" id="KW-0408">Iron</keyword>
<dbReference type="PANTHER" id="PTHR30468:SF10">
    <property type="entry name" value="TAUD_TFDA-LIKE DOMAIN-CONTAINING PROTEIN"/>
    <property type="match status" value="1"/>
</dbReference>
<feature type="compositionally biased region" description="Polar residues" evidence="7">
    <location>
        <begin position="37"/>
        <end position="49"/>
    </location>
</feature>
<evidence type="ECO:0000256" key="3">
    <source>
        <dbReference type="ARBA" id="ARBA00022723"/>
    </source>
</evidence>
<dbReference type="InterPro" id="IPR042098">
    <property type="entry name" value="TauD-like_sf"/>
</dbReference>
<evidence type="ECO:0000259" key="8">
    <source>
        <dbReference type="Pfam" id="PF02668"/>
    </source>
</evidence>
<evidence type="ECO:0000256" key="4">
    <source>
        <dbReference type="ARBA" id="ARBA00022964"/>
    </source>
</evidence>
<dbReference type="Proteomes" id="UP000189580">
    <property type="component" value="Chromosome a"/>
</dbReference>
<evidence type="ECO:0000256" key="1">
    <source>
        <dbReference type="ARBA" id="ARBA00001954"/>
    </source>
</evidence>
<dbReference type="InterPro" id="IPR051323">
    <property type="entry name" value="AtsK-like"/>
</dbReference>
<dbReference type="GO" id="GO:0046872">
    <property type="term" value="F:metal ion binding"/>
    <property type="evidence" value="ECO:0007669"/>
    <property type="project" value="UniProtKB-KW"/>
</dbReference>
<evidence type="ECO:0000313" key="10">
    <source>
        <dbReference type="Proteomes" id="UP000189580"/>
    </source>
</evidence>
<keyword evidence="10" id="KW-1185">Reference proteome</keyword>
<dbReference type="GeneID" id="30035329"/>
<keyword evidence="4" id="KW-0223">Dioxygenase</keyword>
<dbReference type="OrthoDB" id="10257314at2759"/>
<evidence type="ECO:0000256" key="6">
    <source>
        <dbReference type="ARBA" id="ARBA00023004"/>
    </source>
</evidence>
<keyword evidence="3" id="KW-0479">Metal-binding</keyword>
<evidence type="ECO:0000256" key="2">
    <source>
        <dbReference type="ARBA" id="ARBA00005896"/>
    </source>
</evidence>
<evidence type="ECO:0000313" key="9">
    <source>
        <dbReference type="EMBL" id="ANB12097.1"/>
    </source>
</evidence>
<organism evidence="9 10">
    <name type="scientific">Sugiyamaella lignohabitans</name>
    <dbReference type="NCBI Taxonomy" id="796027"/>
    <lineage>
        <taxon>Eukaryota</taxon>
        <taxon>Fungi</taxon>
        <taxon>Dikarya</taxon>
        <taxon>Ascomycota</taxon>
        <taxon>Saccharomycotina</taxon>
        <taxon>Dipodascomycetes</taxon>
        <taxon>Dipodascales</taxon>
        <taxon>Trichomonascaceae</taxon>
        <taxon>Sugiyamaella</taxon>
    </lineage>
</organism>
<dbReference type="EMBL" id="CP014501">
    <property type="protein sequence ID" value="ANB12097.1"/>
    <property type="molecule type" value="Genomic_DNA"/>
</dbReference>